<evidence type="ECO:0000259" key="6">
    <source>
        <dbReference type="Pfam" id="PF07980"/>
    </source>
</evidence>
<dbReference type="Pfam" id="PF07980">
    <property type="entry name" value="SusD_RagB"/>
    <property type="match status" value="1"/>
</dbReference>
<dbReference type="GO" id="GO:0009279">
    <property type="term" value="C:cell outer membrane"/>
    <property type="evidence" value="ECO:0007669"/>
    <property type="project" value="UniProtKB-SubCell"/>
</dbReference>
<dbReference type="Proteomes" id="UP000198310">
    <property type="component" value="Unassembled WGS sequence"/>
</dbReference>
<evidence type="ECO:0000256" key="5">
    <source>
        <dbReference type="ARBA" id="ARBA00023237"/>
    </source>
</evidence>
<dbReference type="InterPro" id="IPR033985">
    <property type="entry name" value="SusD-like_N"/>
</dbReference>
<dbReference type="EMBL" id="FZNS01000004">
    <property type="protein sequence ID" value="SNR58860.1"/>
    <property type="molecule type" value="Genomic_DNA"/>
</dbReference>
<dbReference type="Pfam" id="PF14322">
    <property type="entry name" value="SusD-like_3"/>
    <property type="match status" value="1"/>
</dbReference>
<dbReference type="Gene3D" id="1.25.40.390">
    <property type="match status" value="1"/>
</dbReference>
<evidence type="ECO:0000256" key="2">
    <source>
        <dbReference type="ARBA" id="ARBA00006275"/>
    </source>
</evidence>
<dbReference type="InterPro" id="IPR011990">
    <property type="entry name" value="TPR-like_helical_dom_sf"/>
</dbReference>
<evidence type="ECO:0000259" key="7">
    <source>
        <dbReference type="Pfam" id="PF14322"/>
    </source>
</evidence>
<dbReference type="AlphaFoldDB" id="A0A238XJG9"/>
<dbReference type="SUPFAM" id="SSF48452">
    <property type="entry name" value="TPR-like"/>
    <property type="match status" value="1"/>
</dbReference>
<feature type="domain" description="SusD-like N-terminal" evidence="7">
    <location>
        <begin position="102"/>
        <end position="228"/>
    </location>
</feature>
<dbReference type="PROSITE" id="PS51257">
    <property type="entry name" value="PROKAR_LIPOPROTEIN"/>
    <property type="match status" value="1"/>
</dbReference>
<comment type="subcellular location">
    <subcellularLocation>
        <location evidence="1">Cell outer membrane</location>
    </subcellularLocation>
</comment>
<keyword evidence="9" id="KW-1185">Reference proteome</keyword>
<dbReference type="InterPro" id="IPR012944">
    <property type="entry name" value="SusD_RagB_dom"/>
</dbReference>
<reference evidence="9" key="1">
    <citation type="submission" date="2017-06" db="EMBL/GenBank/DDBJ databases">
        <authorList>
            <person name="Varghese N."/>
            <person name="Submissions S."/>
        </authorList>
    </citation>
    <scope>NUCLEOTIDE SEQUENCE [LARGE SCALE GENOMIC DNA]</scope>
    <source>
        <strain evidence="9">DSM 28041</strain>
    </source>
</reference>
<evidence type="ECO:0000313" key="8">
    <source>
        <dbReference type="EMBL" id="SNR58860.1"/>
    </source>
</evidence>
<evidence type="ECO:0000256" key="1">
    <source>
        <dbReference type="ARBA" id="ARBA00004442"/>
    </source>
</evidence>
<evidence type="ECO:0000256" key="4">
    <source>
        <dbReference type="ARBA" id="ARBA00023136"/>
    </source>
</evidence>
<name>A0A238XJG9_9BACT</name>
<proteinExistence type="inferred from homology"/>
<keyword evidence="4" id="KW-0472">Membrane</keyword>
<comment type="similarity">
    <text evidence="2">Belongs to the SusD family.</text>
</comment>
<evidence type="ECO:0000313" key="9">
    <source>
        <dbReference type="Proteomes" id="UP000198310"/>
    </source>
</evidence>
<accession>A0A238XJG9</accession>
<dbReference type="RefSeq" id="WP_055562236.1">
    <property type="nucleotide sequence ID" value="NZ_FZNS01000004.1"/>
</dbReference>
<gene>
    <name evidence="8" type="ORF">SAMN06269173_104150</name>
</gene>
<keyword evidence="3" id="KW-0732">Signal</keyword>
<keyword evidence="5" id="KW-0998">Cell outer membrane</keyword>
<protein>
    <submittedName>
        <fullName evidence="8">Starch-binding associating with outer membrane</fullName>
    </submittedName>
</protein>
<sequence>MKAKHYIIALASLSLTLATSSCKDFLDTEPLGEELSENFFATSDGAVQATNAVYNQLRDFSVHTFSFVGIASVASDDADKGSTPGDAPAMGELDNFTATASNGLLDGFWQGHYLGIARANQVILRVPPIQMDEALKTRLIGEARFLRAYYYFNLVRTFGGVPIINELPPRDGSNSSKARATRQETYNFIIEDLNAAIAALPERSEYAAADLGRVTKGAAQGMLAKVYMYQNNWSQVLTLTDQIIASNQYSLYNDYARLFTLDGENSSESIFEVQAATLAQGGGGSQYSEVQSPRAPIPTGGWGFNTPSENLNNAYEAGDTRRDATIIYAGENLGDGVTIPTVIDNPRYNQKAYVRATDPRSPNGMGDAGKNIRILRYADVLLMNAEAANEQGQTTKALTNLNLVRKRARGTSATALPDVTVTDRVALRQAIWQDRRLELAMEHDRFWDLVRQGRAGTVLRAIGKNFVDGKNEVFPIPQARIDVSGGLISQNPGY</sequence>
<feature type="domain" description="RagB/SusD" evidence="6">
    <location>
        <begin position="268"/>
        <end position="494"/>
    </location>
</feature>
<evidence type="ECO:0000256" key="3">
    <source>
        <dbReference type="ARBA" id="ARBA00022729"/>
    </source>
</evidence>
<dbReference type="CDD" id="cd08977">
    <property type="entry name" value="SusD"/>
    <property type="match status" value="1"/>
</dbReference>
<organism evidence="8 9">
    <name type="scientific">Hymenobacter mucosus</name>
    <dbReference type="NCBI Taxonomy" id="1411120"/>
    <lineage>
        <taxon>Bacteria</taxon>
        <taxon>Pseudomonadati</taxon>
        <taxon>Bacteroidota</taxon>
        <taxon>Cytophagia</taxon>
        <taxon>Cytophagales</taxon>
        <taxon>Hymenobacteraceae</taxon>
        <taxon>Hymenobacter</taxon>
    </lineage>
</organism>